<evidence type="ECO:0000256" key="4">
    <source>
        <dbReference type="ARBA" id="ARBA00022679"/>
    </source>
</evidence>
<dbReference type="InterPro" id="IPR025828">
    <property type="entry name" value="Put_sensor_dom"/>
</dbReference>
<feature type="transmembrane region" description="Helical" evidence="9">
    <location>
        <begin position="128"/>
        <end position="151"/>
    </location>
</feature>
<keyword evidence="5" id="KW-0547">Nucleotide-binding</keyword>
<keyword evidence="12" id="KW-1185">Reference proteome</keyword>
<sequence>MEGATVTTAARVSRVRILVGRLWHDLAYVMPGLPLAVVSFVVLLTLTTVSLATVVVWVGAVLMPLALAVASRFAGLSRRRLRAWGVSMPPARYRPVGSGPLGTLRLLTDSRRWLDFVFESVVALPLRFLTFVVAVAWAGVALGGLTFWIWALVMPEAASGWPHLLGSVLIGVPQGGWGAYLLDSGINLVLGALALLALPTVVRGLAVADALVTSAMLGGDVEQDRGEVPGDGARLPAVSATAWAWVGASFTGAALLAVEWPVLVIVYGLNPALAMVLAAGQSAALVLAVRWAWPAIGLSTLSALGTMVATSEVATDSSAPWPWPVPALVGYCLLVALIGLRHRWFWAAVAWTAGAAATVVAFLVVGEVPDAGLANGIVLLAVSGGLALLGALGRLWTRNTDRAEEAERLGAEEAQRRRDLEERNRIARELHDVVAHSMSVINVQASTARYRKPGMSQDVQQEFDDIAASSRQALEEMRALLSILRNDHDAPTAPAPRLGDIPELVEATRASGAAITYAGTGPDVPPTAGLTVYRVVQEALSNALRHAPGATIDVTTAVGNGVVAVSVVNAAPKGRREPAPGSGLGLAGIRERVTALGGTVSAGPTAHGGFAVEAAVPLAGADTDGA</sequence>
<dbReference type="InterPro" id="IPR003594">
    <property type="entry name" value="HATPase_dom"/>
</dbReference>
<dbReference type="Pfam" id="PF02518">
    <property type="entry name" value="HATPase_c"/>
    <property type="match status" value="1"/>
</dbReference>
<keyword evidence="9" id="KW-1133">Transmembrane helix</keyword>
<evidence type="ECO:0000256" key="6">
    <source>
        <dbReference type="ARBA" id="ARBA00022777"/>
    </source>
</evidence>
<keyword evidence="6 11" id="KW-0418">Kinase</keyword>
<feature type="transmembrane region" description="Helical" evidence="9">
    <location>
        <begin position="371"/>
        <end position="392"/>
    </location>
</feature>
<evidence type="ECO:0000256" key="7">
    <source>
        <dbReference type="ARBA" id="ARBA00022840"/>
    </source>
</evidence>
<keyword evidence="8" id="KW-0902">Two-component regulatory system</keyword>
<feature type="transmembrane region" description="Helical" evidence="9">
    <location>
        <begin position="189"/>
        <end position="208"/>
    </location>
</feature>
<dbReference type="PANTHER" id="PTHR24421">
    <property type="entry name" value="NITRATE/NITRITE SENSOR PROTEIN NARX-RELATED"/>
    <property type="match status" value="1"/>
</dbReference>
<evidence type="ECO:0000313" key="11">
    <source>
        <dbReference type="EMBL" id="QDB78144.1"/>
    </source>
</evidence>
<name>A0ABX5VIN5_9MICO</name>
<comment type="catalytic activity">
    <reaction evidence="1">
        <text>ATP + protein L-histidine = ADP + protein N-phospho-L-histidine.</text>
        <dbReference type="EC" id="2.7.13.3"/>
    </reaction>
</comment>
<dbReference type="Gene3D" id="1.20.5.1930">
    <property type="match status" value="1"/>
</dbReference>
<dbReference type="InterPro" id="IPR050482">
    <property type="entry name" value="Sensor_HK_TwoCompSys"/>
</dbReference>
<accession>A0ABX5VIN5</accession>
<evidence type="ECO:0000256" key="5">
    <source>
        <dbReference type="ARBA" id="ARBA00022741"/>
    </source>
</evidence>
<keyword evidence="3" id="KW-0597">Phosphoprotein</keyword>
<feature type="transmembrane region" description="Helical" evidence="9">
    <location>
        <begin position="54"/>
        <end position="74"/>
    </location>
</feature>
<dbReference type="InterPro" id="IPR011712">
    <property type="entry name" value="Sig_transdc_His_kin_sub3_dim/P"/>
</dbReference>
<dbReference type="RefSeq" id="WP_139072793.1">
    <property type="nucleotide sequence ID" value="NZ_CP040899.1"/>
</dbReference>
<evidence type="ECO:0000256" key="2">
    <source>
        <dbReference type="ARBA" id="ARBA00012438"/>
    </source>
</evidence>
<feature type="transmembrane region" description="Helical" evidence="9">
    <location>
        <begin position="321"/>
        <end position="338"/>
    </location>
</feature>
<dbReference type="EMBL" id="CP040899">
    <property type="protein sequence ID" value="QDB78144.1"/>
    <property type="molecule type" value="Genomic_DNA"/>
</dbReference>
<dbReference type="Pfam" id="PF13796">
    <property type="entry name" value="Sensor"/>
    <property type="match status" value="1"/>
</dbReference>
<evidence type="ECO:0000256" key="1">
    <source>
        <dbReference type="ARBA" id="ARBA00000085"/>
    </source>
</evidence>
<keyword evidence="9" id="KW-0812">Transmembrane</keyword>
<evidence type="ECO:0000313" key="12">
    <source>
        <dbReference type="Proteomes" id="UP000313948"/>
    </source>
</evidence>
<feature type="transmembrane region" description="Helical" evidence="9">
    <location>
        <begin position="345"/>
        <end position="365"/>
    </location>
</feature>
<feature type="domain" description="Histidine kinase/HSP90-like ATPase" evidence="10">
    <location>
        <begin position="527"/>
        <end position="620"/>
    </location>
</feature>
<protein>
    <recommendedName>
        <fullName evidence="2">histidine kinase</fullName>
        <ecNumber evidence="2">2.7.13.3</ecNumber>
    </recommendedName>
</protein>
<dbReference type="GO" id="GO:0016301">
    <property type="term" value="F:kinase activity"/>
    <property type="evidence" value="ECO:0007669"/>
    <property type="project" value="UniProtKB-KW"/>
</dbReference>
<proteinExistence type="predicted"/>
<feature type="transmembrane region" description="Helical" evidence="9">
    <location>
        <begin position="163"/>
        <end position="182"/>
    </location>
</feature>
<evidence type="ECO:0000259" key="10">
    <source>
        <dbReference type="SMART" id="SM00387"/>
    </source>
</evidence>
<dbReference type="CDD" id="cd16917">
    <property type="entry name" value="HATPase_UhpB-NarQ-NarX-like"/>
    <property type="match status" value="1"/>
</dbReference>
<evidence type="ECO:0000256" key="8">
    <source>
        <dbReference type="ARBA" id="ARBA00023012"/>
    </source>
</evidence>
<organism evidence="11 12">
    <name type="scientific">Georgenia wutianyii</name>
    <dbReference type="NCBI Taxonomy" id="2585135"/>
    <lineage>
        <taxon>Bacteria</taxon>
        <taxon>Bacillati</taxon>
        <taxon>Actinomycetota</taxon>
        <taxon>Actinomycetes</taxon>
        <taxon>Micrococcales</taxon>
        <taxon>Bogoriellaceae</taxon>
        <taxon>Georgenia</taxon>
    </lineage>
</organism>
<keyword evidence="4" id="KW-0808">Transferase</keyword>
<dbReference type="Proteomes" id="UP000313948">
    <property type="component" value="Chromosome"/>
</dbReference>
<dbReference type="SUPFAM" id="SSF55874">
    <property type="entry name" value="ATPase domain of HSP90 chaperone/DNA topoisomerase II/histidine kinase"/>
    <property type="match status" value="1"/>
</dbReference>
<dbReference type="Pfam" id="PF07730">
    <property type="entry name" value="HisKA_3"/>
    <property type="match status" value="1"/>
</dbReference>
<evidence type="ECO:0000256" key="9">
    <source>
        <dbReference type="SAM" id="Phobius"/>
    </source>
</evidence>
<dbReference type="InterPro" id="IPR036890">
    <property type="entry name" value="HATPase_C_sf"/>
</dbReference>
<dbReference type="EC" id="2.7.13.3" evidence="2"/>
<keyword evidence="9" id="KW-0472">Membrane</keyword>
<keyword evidence="7" id="KW-0067">ATP-binding</keyword>
<evidence type="ECO:0000256" key="3">
    <source>
        <dbReference type="ARBA" id="ARBA00022553"/>
    </source>
</evidence>
<dbReference type="SMART" id="SM00387">
    <property type="entry name" value="HATPase_c"/>
    <property type="match status" value="1"/>
</dbReference>
<feature type="transmembrane region" description="Helical" evidence="9">
    <location>
        <begin position="26"/>
        <end position="48"/>
    </location>
</feature>
<dbReference type="Gene3D" id="3.30.565.10">
    <property type="entry name" value="Histidine kinase-like ATPase, C-terminal domain"/>
    <property type="match status" value="1"/>
</dbReference>
<gene>
    <name evidence="11" type="ORF">FE251_01225</name>
</gene>
<dbReference type="PANTHER" id="PTHR24421:SF10">
    <property type="entry name" value="NITRATE_NITRITE SENSOR PROTEIN NARQ"/>
    <property type="match status" value="1"/>
</dbReference>
<reference evidence="11 12" key="1">
    <citation type="submission" date="2019-05" db="EMBL/GenBank/DDBJ databases">
        <title>Georgenia *** sp. nov., and Georgenia *** sp. nov., isolated from the intestinal contents of plateau pika (Ochotona curzoniae) in the Qinghai-Tibet plateau of China.</title>
        <authorList>
            <person name="Tian Z."/>
        </authorList>
    </citation>
    <scope>NUCLEOTIDE SEQUENCE [LARGE SCALE GENOMIC DNA]</scope>
    <source>
        <strain evidence="11 12">Z294</strain>
    </source>
</reference>